<dbReference type="InterPro" id="IPR029068">
    <property type="entry name" value="Glyas_Bleomycin-R_OHBP_Dase"/>
</dbReference>
<dbReference type="Pfam" id="PF00903">
    <property type="entry name" value="Glyoxalase"/>
    <property type="match status" value="1"/>
</dbReference>
<organism evidence="2 3">
    <name type="scientific">Paenibacillus pinisoli</name>
    <dbReference type="NCBI Taxonomy" id="1276110"/>
    <lineage>
        <taxon>Bacteria</taxon>
        <taxon>Bacillati</taxon>
        <taxon>Bacillota</taxon>
        <taxon>Bacilli</taxon>
        <taxon>Bacillales</taxon>
        <taxon>Paenibacillaceae</taxon>
        <taxon>Paenibacillus</taxon>
    </lineage>
</organism>
<accession>A0A3A6P9Y5</accession>
<dbReference type="Gene3D" id="3.10.180.10">
    <property type="entry name" value="2,3-Dihydroxybiphenyl 1,2-Dioxygenase, domain 1"/>
    <property type="match status" value="1"/>
</dbReference>
<dbReference type="EMBL" id="QXQB01000005">
    <property type="protein sequence ID" value="RJX37822.1"/>
    <property type="molecule type" value="Genomic_DNA"/>
</dbReference>
<comment type="caution">
    <text evidence="2">The sequence shown here is derived from an EMBL/GenBank/DDBJ whole genome shotgun (WGS) entry which is preliminary data.</text>
</comment>
<gene>
    <name evidence="2" type="ORF">D3P09_21890</name>
</gene>
<dbReference type="SUPFAM" id="SSF54593">
    <property type="entry name" value="Glyoxalase/Bleomycin resistance protein/Dihydroxybiphenyl dioxygenase"/>
    <property type="match status" value="1"/>
</dbReference>
<evidence type="ECO:0000313" key="2">
    <source>
        <dbReference type="EMBL" id="RJX37822.1"/>
    </source>
</evidence>
<feature type="domain" description="VOC" evidence="1">
    <location>
        <begin position="8"/>
        <end position="125"/>
    </location>
</feature>
<dbReference type="Proteomes" id="UP000267798">
    <property type="component" value="Unassembled WGS sequence"/>
</dbReference>
<dbReference type="CDD" id="cd06587">
    <property type="entry name" value="VOC"/>
    <property type="match status" value="1"/>
</dbReference>
<keyword evidence="3" id="KW-1185">Reference proteome</keyword>
<dbReference type="RefSeq" id="WP_120113742.1">
    <property type="nucleotide sequence ID" value="NZ_QXQB01000005.1"/>
</dbReference>
<dbReference type="InterPro" id="IPR004360">
    <property type="entry name" value="Glyas_Fos-R_dOase_dom"/>
</dbReference>
<protein>
    <submittedName>
        <fullName evidence="2">VOC family protein</fullName>
    </submittedName>
</protein>
<dbReference type="AlphaFoldDB" id="A0A3A6P9Y5"/>
<name>A0A3A6P9Y5_9BACL</name>
<reference evidence="2 3" key="1">
    <citation type="submission" date="2018-09" db="EMBL/GenBank/DDBJ databases">
        <title>Paenibacillus aracenensis nov. sp. isolated from a cave in southern Spain.</title>
        <authorList>
            <person name="Jurado V."/>
            <person name="Gutierrez-Patricio S."/>
            <person name="Gonzalez-Pimentel J.L."/>
            <person name="Miller A.Z."/>
            <person name="Laiz L."/>
            <person name="Saiz-Jimenez C."/>
        </authorList>
    </citation>
    <scope>NUCLEOTIDE SEQUENCE [LARGE SCALE GENOMIC DNA]</scope>
    <source>
        <strain evidence="2 3">JCM 19203</strain>
    </source>
</reference>
<dbReference type="PROSITE" id="PS51819">
    <property type="entry name" value="VOC"/>
    <property type="match status" value="1"/>
</dbReference>
<evidence type="ECO:0000313" key="3">
    <source>
        <dbReference type="Proteomes" id="UP000267798"/>
    </source>
</evidence>
<evidence type="ECO:0000259" key="1">
    <source>
        <dbReference type="PROSITE" id="PS51819"/>
    </source>
</evidence>
<sequence length="128" mass="14453">MAGPIMSRVDTIFIHVRNLNDSIQWYSRLLGIEVPQKDYVGPIYTFPMGEGRPGITLDNHCFDQDYQFTPSSHPLFNLSTHDINASFLHVKELGAKITSPIQVYPDLSEFSFIDPDGNPIMVCSCMTE</sequence>
<dbReference type="InterPro" id="IPR037523">
    <property type="entry name" value="VOC_core"/>
</dbReference>
<proteinExistence type="predicted"/>
<dbReference type="OrthoDB" id="2354281at2"/>